<dbReference type="EMBL" id="FUYR01000001">
    <property type="protein sequence ID" value="SKB33967.1"/>
    <property type="molecule type" value="Genomic_DNA"/>
</dbReference>
<keyword evidence="7" id="KW-0406">Ion transport</keyword>
<evidence type="ECO:0000256" key="10">
    <source>
        <dbReference type="SAM" id="Phobius"/>
    </source>
</evidence>
<dbReference type="CDD" id="cd13131">
    <property type="entry name" value="MATE_NorM_like"/>
    <property type="match status" value="1"/>
</dbReference>
<keyword evidence="2" id="KW-0813">Transport</keyword>
<dbReference type="OrthoDB" id="9780160at2"/>
<keyword evidence="12" id="KW-1185">Reference proteome</keyword>
<organism evidence="11 12">
    <name type="scientific">Daejeonella lutea</name>
    <dbReference type="NCBI Taxonomy" id="572036"/>
    <lineage>
        <taxon>Bacteria</taxon>
        <taxon>Pseudomonadati</taxon>
        <taxon>Bacteroidota</taxon>
        <taxon>Sphingobacteriia</taxon>
        <taxon>Sphingobacteriales</taxon>
        <taxon>Sphingobacteriaceae</taxon>
        <taxon>Daejeonella</taxon>
    </lineage>
</organism>
<feature type="transmembrane region" description="Helical" evidence="10">
    <location>
        <begin position="324"/>
        <end position="342"/>
    </location>
</feature>
<feature type="transmembrane region" description="Helical" evidence="10">
    <location>
        <begin position="354"/>
        <end position="373"/>
    </location>
</feature>
<evidence type="ECO:0000313" key="12">
    <source>
        <dbReference type="Proteomes" id="UP000189981"/>
    </source>
</evidence>
<dbReference type="Pfam" id="PF01554">
    <property type="entry name" value="MatE"/>
    <property type="match status" value="2"/>
</dbReference>
<dbReference type="InterPro" id="IPR002528">
    <property type="entry name" value="MATE_fam"/>
</dbReference>
<evidence type="ECO:0000256" key="5">
    <source>
        <dbReference type="ARBA" id="ARBA00022692"/>
    </source>
</evidence>
<proteinExistence type="predicted"/>
<name>A0A1T5AGT5_9SPHI</name>
<dbReference type="AlphaFoldDB" id="A0A1T5AGT5"/>
<feature type="transmembrane region" description="Helical" evidence="10">
    <location>
        <begin position="394"/>
        <end position="416"/>
    </location>
</feature>
<evidence type="ECO:0000256" key="7">
    <source>
        <dbReference type="ARBA" id="ARBA00023065"/>
    </source>
</evidence>
<feature type="transmembrane region" description="Helical" evidence="10">
    <location>
        <begin position="201"/>
        <end position="219"/>
    </location>
</feature>
<reference evidence="12" key="1">
    <citation type="submission" date="2017-02" db="EMBL/GenBank/DDBJ databases">
        <authorList>
            <person name="Varghese N."/>
            <person name="Submissions S."/>
        </authorList>
    </citation>
    <scope>NUCLEOTIDE SEQUENCE [LARGE SCALE GENOMIC DNA]</scope>
    <source>
        <strain evidence="12">DSM 22385</strain>
    </source>
</reference>
<evidence type="ECO:0000256" key="4">
    <source>
        <dbReference type="ARBA" id="ARBA00022475"/>
    </source>
</evidence>
<feature type="transmembrane region" description="Helical" evidence="10">
    <location>
        <begin position="169"/>
        <end position="189"/>
    </location>
</feature>
<dbReference type="STRING" id="572036.SAMN05661099_0691"/>
<accession>A0A1T5AGT5</accession>
<dbReference type="InterPro" id="IPR050222">
    <property type="entry name" value="MATE_MdtK"/>
</dbReference>
<dbReference type="PIRSF" id="PIRSF006603">
    <property type="entry name" value="DinF"/>
    <property type="match status" value="1"/>
</dbReference>
<feature type="transmembrane region" description="Helical" evidence="10">
    <location>
        <begin position="422"/>
        <end position="440"/>
    </location>
</feature>
<keyword evidence="5 10" id="KW-0812">Transmembrane</keyword>
<dbReference type="GO" id="GO:0005886">
    <property type="term" value="C:plasma membrane"/>
    <property type="evidence" value="ECO:0007669"/>
    <property type="project" value="UniProtKB-SubCell"/>
</dbReference>
<dbReference type="PANTHER" id="PTHR43298:SF2">
    <property type="entry name" value="FMN_FAD EXPORTER YEEO-RELATED"/>
    <property type="match status" value="1"/>
</dbReference>
<feature type="transmembrane region" description="Helical" evidence="10">
    <location>
        <begin position="136"/>
        <end position="157"/>
    </location>
</feature>
<feature type="transmembrane region" description="Helical" evidence="10">
    <location>
        <begin position="50"/>
        <end position="72"/>
    </location>
</feature>
<evidence type="ECO:0000256" key="6">
    <source>
        <dbReference type="ARBA" id="ARBA00022989"/>
    </source>
</evidence>
<evidence type="ECO:0000256" key="2">
    <source>
        <dbReference type="ARBA" id="ARBA00022448"/>
    </source>
</evidence>
<evidence type="ECO:0000256" key="1">
    <source>
        <dbReference type="ARBA" id="ARBA00004651"/>
    </source>
</evidence>
<evidence type="ECO:0000256" key="8">
    <source>
        <dbReference type="ARBA" id="ARBA00023136"/>
    </source>
</evidence>
<dbReference type="InterPro" id="IPR048279">
    <property type="entry name" value="MdtK-like"/>
</dbReference>
<keyword evidence="6 10" id="KW-1133">Transmembrane helix</keyword>
<feature type="transmembrane region" description="Helical" evidence="10">
    <location>
        <begin position="281"/>
        <end position="303"/>
    </location>
</feature>
<feature type="transmembrane region" description="Helical" evidence="10">
    <location>
        <begin position="93"/>
        <end position="116"/>
    </location>
</feature>
<dbReference type="NCBIfam" id="TIGR00797">
    <property type="entry name" value="matE"/>
    <property type="match status" value="1"/>
</dbReference>
<dbReference type="GO" id="GO:0015297">
    <property type="term" value="F:antiporter activity"/>
    <property type="evidence" value="ECO:0007669"/>
    <property type="project" value="UniProtKB-KW"/>
</dbReference>
<evidence type="ECO:0000313" key="11">
    <source>
        <dbReference type="EMBL" id="SKB33967.1"/>
    </source>
</evidence>
<dbReference type="GO" id="GO:0042910">
    <property type="term" value="F:xenobiotic transmembrane transporter activity"/>
    <property type="evidence" value="ECO:0007669"/>
    <property type="project" value="InterPro"/>
</dbReference>
<feature type="transmembrane region" description="Helical" evidence="10">
    <location>
        <begin position="255"/>
        <end position="275"/>
    </location>
</feature>
<comment type="subcellular location">
    <subcellularLocation>
        <location evidence="1">Cell membrane</location>
        <topology evidence="1">Multi-pass membrane protein</topology>
    </subcellularLocation>
</comment>
<evidence type="ECO:0000256" key="3">
    <source>
        <dbReference type="ARBA" id="ARBA00022449"/>
    </source>
</evidence>
<keyword evidence="8 10" id="KW-0472">Membrane</keyword>
<dbReference type="RefSeq" id="WP_079701249.1">
    <property type="nucleotide sequence ID" value="NZ_FUYR01000001.1"/>
</dbReference>
<dbReference type="PANTHER" id="PTHR43298">
    <property type="entry name" value="MULTIDRUG RESISTANCE PROTEIN NORM-RELATED"/>
    <property type="match status" value="1"/>
</dbReference>
<evidence type="ECO:0000256" key="9">
    <source>
        <dbReference type="ARBA" id="ARBA00031636"/>
    </source>
</evidence>
<sequence length="456" mass="49532">MVKRIYYKYKPHYKTNLKLAIPVVISQLGHTLVHTADSIIVGHFAGTIPLAAVALVNSIFMVVVVIGMGISYGLTPLIAQESGRKNFKECGKLLANSLIINSIVGILLYVLVYYGSLAVIDRMDQSPEVVREAKPYLSLLGLSIIPLMVFMTFKQFAEGLGFTKQAMMISLWGNLFNICLGVIFVKGLFGISPMGVSGVGWSTLTDRLIMAIVMAIYVIRSTHFRDYLGSFAIKSIDGIRSLSILKIGAPVAMQYTFEVSAFSAAAIFIGTIGAVEQAAHQVAINLASMTYMMASGISSAATIKTGNNFGREDYMTLRLSAISSYHIVLGFMAITAIIFIGLNQYLPWIYTSDRSVIAVAAQLLIIAGFFQLFDGTQVVGLGVLRGIGDVNIPTIITFVAYWIIGLPTGYYLGISLGLGANGVWYGLTAGLLVSSGLLFLRFQYFSKKLVQLIHKE</sequence>
<keyword evidence="4" id="KW-1003">Cell membrane</keyword>
<dbReference type="GO" id="GO:0006811">
    <property type="term" value="P:monoatomic ion transport"/>
    <property type="evidence" value="ECO:0007669"/>
    <property type="project" value="UniProtKB-KW"/>
</dbReference>
<gene>
    <name evidence="11" type="ORF">SAMN05661099_0691</name>
</gene>
<protein>
    <recommendedName>
        <fullName evidence="9">Multidrug-efflux transporter</fullName>
    </recommendedName>
</protein>
<dbReference type="Proteomes" id="UP000189981">
    <property type="component" value="Unassembled WGS sequence"/>
</dbReference>
<keyword evidence="3" id="KW-0050">Antiport</keyword>